<evidence type="ECO:0000313" key="1">
    <source>
        <dbReference type="Proteomes" id="UP000887579"/>
    </source>
</evidence>
<name>A0AC34GRM6_9BILA</name>
<reference evidence="2" key="1">
    <citation type="submission" date="2022-11" db="UniProtKB">
        <authorList>
            <consortium name="WormBaseParasite"/>
        </authorList>
    </citation>
    <scope>IDENTIFICATION</scope>
</reference>
<protein>
    <submittedName>
        <fullName evidence="2">EB domain-containing protein</fullName>
    </submittedName>
</protein>
<organism evidence="1 2">
    <name type="scientific">Panagrolaimus sp. ES5</name>
    <dbReference type="NCBI Taxonomy" id="591445"/>
    <lineage>
        <taxon>Eukaryota</taxon>
        <taxon>Metazoa</taxon>
        <taxon>Ecdysozoa</taxon>
        <taxon>Nematoda</taxon>
        <taxon>Chromadorea</taxon>
        <taxon>Rhabditida</taxon>
        <taxon>Tylenchina</taxon>
        <taxon>Panagrolaimomorpha</taxon>
        <taxon>Panagrolaimoidea</taxon>
        <taxon>Panagrolaimidae</taxon>
        <taxon>Panagrolaimus</taxon>
    </lineage>
</organism>
<dbReference type="WBParaSite" id="ES5_v2.g7262.t1">
    <property type="protein sequence ID" value="ES5_v2.g7262.t1"/>
    <property type="gene ID" value="ES5_v2.g7262"/>
</dbReference>
<accession>A0AC34GRM6</accession>
<sequence length="290" mass="30830">MCPSDKPILRLNTCIASNEKPMQKPQLAGPGEECSSETQCTEQSICYQGMCRCQAGFIAISGKCVKLPTFNPSATTTPSSAPASISTTKLSVFVGPNEYCGNNGRQCGGGSYCFNGICKCPVGFVDNSGKCVRPATAPTTSVSIGNELQRRNVGSDCTDDTQCGSNAICVVNKCKCKTGYKEENGECAQMEDIAFERAYSTNSNTNSPPKQPRIVGPPIRRPKPKKATPPPQIASGRANGKGYCPAGNPPTLDDEGKIMICNGFKPKCPPRSYCYVTGAASEEYNCCKSF</sequence>
<proteinExistence type="predicted"/>
<evidence type="ECO:0000313" key="2">
    <source>
        <dbReference type="WBParaSite" id="ES5_v2.g7262.t1"/>
    </source>
</evidence>
<dbReference type="Proteomes" id="UP000887579">
    <property type="component" value="Unplaced"/>
</dbReference>